<keyword evidence="2" id="KW-0520">NAD</keyword>
<gene>
    <name evidence="4" type="ORF">SAMN02583745_01223</name>
</gene>
<dbReference type="CDD" id="cd12164">
    <property type="entry name" value="GDH_like_2"/>
    <property type="match status" value="1"/>
</dbReference>
<dbReference type="GO" id="GO:0016491">
    <property type="term" value="F:oxidoreductase activity"/>
    <property type="evidence" value="ECO:0007669"/>
    <property type="project" value="UniProtKB-KW"/>
</dbReference>
<reference evidence="5" key="1">
    <citation type="submission" date="2016-10" db="EMBL/GenBank/DDBJ databases">
        <authorList>
            <person name="Varghese N."/>
            <person name="Submissions S."/>
        </authorList>
    </citation>
    <scope>NUCLEOTIDE SEQUENCE [LARGE SCALE GENOMIC DNA]</scope>
    <source>
        <strain evidence="5">DSM 18579</strain>
    </source>
</reference>
<dbReference type="EMBL" id="FOHV01000007">
    <property type="protein sequence ID" value="SET03980.1"/>
    <property type="molecule type" value="Genomic_DNA"/>
</dbReference>
<dbReference type="InterPro" id="IPR036291">
    <property type="entry name" value="NAD(P)-bd_dom_sf"/>
</dbReference>
<organism evidence="4 5">
    <name type="scientific">Thorsellia anophelis DSM 18579</name>
    <dbReference type="NCBI Taxonomy" id="1123402"/>
    <lineage>
        <taxon>Bacteria</taxon>
        <taxon>Pseudomonadati</taxon>
        <taxon>Pseudomonadota</taxon>
        <taxon>Gammaproteobacteria</taxon>
        <taxon>Enterobacterales</taxon>
        <taxon>Thorselliaceae</taxon>
        <taxon>Thorsellia</taxon>
    </lineage>
</organism>
<accession>A0A1I0BAN4</accession>
<feature type="domain" description="D-isomer specific 2-hydroxyacid dehydrogenase NAD-binding" evidence="3">
    <location>
        <begin position="112"/>
        <end position="282"/>
    </location>
</feature>
<proteinExistence type="predicted"/>
<keyword evidence="4" id="KW-0670">Pyruvate</keyword>
<sequence length="317" mass="35609">MQIIFYHPTADFLRWQAALKAHLPHVVLHNYKQLPDNIVLDEIQYALVWAPPVEMLQQFKQLKGIFVLGAGVDALLSKAALDPDYLPESVPVMRIEDGGMSEQMIEYALSRVFHYFRRFDEYERLQRQGQWQPLESFEYETFNIGILGAGILGQAVATALVSHGFKVKLYSRTQKQFNSIDHFAGSEQLPAFLSGTKLLINLLPNTPKTQGMINSQLLSQLETGAYLINLARGAHVIEPDLLIMIESGQIAGASLDVFVKEPLECNHPFWRNDRIFITPHIAAVTKLDEAVSQIVNNIGAIEKNAPVTGLVNRQLGY</sequence>
<dbReference type="RefSeq" id="WP_093318632.1">
    <property type="nucleotide sequence ID" value="NZ_FOHV01000007.1"/>
</dbReference>
<dbReference type="Pfam" id="PF02826">
    <property type="entry name" value="2-Hacid_dh_C"/>
    <property type="match status" value="1"/>
</dbReference>
<evidence type="ECO:0000313" key="5">
    <source>
        <dbReference type="Proteomes" id="UP000242642"/>
    </source>
</evidence>
<dbReference type="InterPro" id="IPR006140">
    <property type="entry name" value="D-isomer_DH_NAD-bd"/>
</dbReference>
<evidence type="ECO:0000256" key="1">
    <source>
        <dbReference type="ARBA" id="ARBA00023002"/>
    </source>
</evidence>
<dbReference type="OrthoDB" id="9787219at2"/>
<dbReference type="Proteomes" id="UP000242642">
    <property type="component" value="Unassembled WGS sequence"/>
</dbReference>
<keyword evidence="5" id="KW-1185">Reference proteome</keyword>
<dbReference type="SUPFAM" id="SSF51735">
    <property type="entry name" value="NAD(P)-binding Rossmann-fold domains"/>
    <property type="match status" value="1"/>
</dbReference>
<evidence type="ECO:0000256" key="2">
    <source>
        <dbReference type="ARBA" id="ARBA00023027"/>
    </source>
</evidence>
<protein>
    <submittedName>
        <fullName evidence="4">Glyoxylate/hydroxypyruvate reductase A</fullName>
    </submittedName>
</protein>
<dbReference type="PANTHER" id="PTHR43333:SF1">
    <property type="entry name" value="D-ISOMER SPECIFIC 2-HYDROXYACID DEHYDROGENASE NAD-BINDING DOMAIN-CONTAINING PROTEIN"/>
    <property type="match status" value="1"/>
</dbReference>
<evidence type="ECO:0000259" key="3">
    <source>
        <dbReference type="Pfam" id="PF02826"/>
    </source>
</evidence>
<dbReference type="Gene3D" id="3.40.50.720">
    <property type="entry name" value="NAD(P)-binding Rossmann-like Domain"/>
    <property type="match status" value="2"/>
</dbReference>
<evidence type="ECO:0000313" key="4">
    <source>
        <dbReference type="EMBL" id="SET03980.1"/>
    </source>
</evidence>
<dbReference type="GO" id="GO:0051287">
    <property type="term" value="F:NAD binding"/>
    <property type="evidence" value="ECO:0007669"/>
    <property type="project" value="InterPro"/>
</dbReference>
<dbReference type="PANTHER" id="PTHR43333">
    <property type="entry name" value="2-HACID_DH_C DOMAIN-CONTAINING PROTEIN"/>
    <property type="match status" value="1"/>
</dbReference>
<keyword evidence="1" id="KW-0560">Oxidoreductase</keyword>
<dbReference type="AlphaFoldDB" id="A0A1I0BAN4"/>
<name>A0A1I0BAN4_9GAMM</name>
<dbReference type="STRING" id="1123402.SAMN02583745_01223"/>